<evidence type="ECO:0000313" key="2">
    <source>
        <dbReference type="Proteomes" id="UP000250266"/>
    </source>
</evidence>
<dbReference type="EMBL" id="KV745291">
    <property type="protein sequence ID" value="OCK75644.1"/>
    <property type="molecule type" value="Genomic_DNA"/>
</dbReference>
<sequence length="396" mass="43574">MSLIFPTPVITTSAAIGVASSAVLFQASSFCLPSPPSYTSLLGTPSVADEGAIVPENYTKDLFSDFGFVVRARTDDNEDLLLWMFLYRQLGQDTVIDDDISQTALLVTNFSTSEKAAGMHDTPYLNKGQNIDDYYSVGSLQNTETPDQSTWSCGGRVLSRSSPPHWKASGTHAGIQVDLDFTQRSDFYYHIAPFSTLKNGEGDAGGIIHLRANGTVTDTTKNKTYAFTDGHAVHERIIMAGVVPARLNYMGGRGSPWINSWGPNFSFWTLDFDTGNDTFSSQLMVSIDNTTLLAVGSLYAQTSVLDTWFDPKTNQINPRTWKVTAVTEKGVLDATVSAYGRYFYTWVRRGGTILVHCYIADTIATFTRDDGTVVSERQVAMVEYMRTLYNQGLTEA</sequence>
<name>A0A8E2JAP1_9PEZI</name>
<gene>
    <name evidence="1" type="ORF">K432DRAFT_429279</name>
</gene>
<dbReference type="Proteomes" id="UP000250266">
    <property type="component" value="Unassembled WGS sequence"/>
</dbReference>
<accession>A0A8E2JAP1</accession>
<proteinExistence type="predicted"/>
<dbReference type="OrthoDB" id="4341326at2759"/>
<keyword evidence="2" id="KW-1185">Reference proteome</keyword>
<protein>
    <submittedName>
        <fullName evidence="1">Uncharacterized protein</fullName>
    </submittedName>
</protein>
<reference evidence="1 2" key="1">
    <citation type="journal article" date="2016" name="Nat. Commun.">
        <title>Ectomycorrhizal ecology is imprinted in the genome of the dominant symbiotic fungus Cenococcum geophilum.</title>
        <authorList>
            <consortium name="DOE Joint Genome Institute"/>
            <person name="Peter M."/>
            <person name="Kohler A."/>
            <person name="Ohm R.A."/>
            <person name="Kuo A."/>
            <person name="Krutzmann J."/>
            <person name="Morin E."/>
            <person name="Arend M."/>
            <person name="Barry K.W."/>
            <person name="Binder M."/>
            <person name="Choi C."/>
            <person name="Clum A."/>
            <person name="Copeland A."/>
            <person name="Grisel N."/>
            <person name="Haridas S."/>
            <person name="Kipfer T."/>
            <person name="LaButti K."/>
            <person name="Lindquist E."/>
            <person name="Lipzen A."/>
            <person name="Maire R."/>
            <person name="Meier B."/>
            <person name="Mihaltcheva S."/>
            <person name="Molinier V."/>
            <person name="Murat C."/>
            <person name="Poggeler S."/>
            <person name="Quandt C.A."/>
            <person name="Sperisen C."/>
            <person name="Tritt A."/>
            <person name="Tisserant E."/>
            <person name="Crous P.W."/>
            <person name="Henrissat B."/>
            <person name="Nehls U."/>
            <person name="Egli S."/>
            <person name="Spatafora J.W."/>
            <person name="Grigoriev I.V."/>
            <person name="Martin F.M."/>
        </authorList>
    </citation>
    <scope>NUCLEOTIDE SEQUENCE [LARGE SCALE GENOMIC DNA]</scope>
    <source>
        <strain evidence="1 2">CBS 459.81</strain>
    </source>
</reference>
<organism evidence="1 2">
    <name type="scientific">Lepidopterella palustris CBS 459.81</name>
    <dbReference type="NCBI Taxonomy" id="1314670"/>
    <lineage>
        <taxon>Eukaryota</taxon>
        <taxon>Fungi</taxon>
        <taxon>Dikarya</taxon>
        <taxon>Ascomycota</taxon>
        <taxon>Pezizomycotina</taxon>
        <taxon>Dothideomycetes</taxon>
        <taxon>Pleosporomycetidae</taxon>
        <taxon>Mytilinidiales</taxon>
        <taxon>Argynnaceae</taxon>
        <taxon>Lepidopterella</taxon>
    </lineage>
</organism>
<dbReference type="AlphaFoldDB" id="A0A8E2JAP1"/>
<evidence type="ECO:0000313" key="1">
    <source>
        <dbReference type="EMBL" id="OCK75644.1"/>
    </source>
</evidence>